<sequence>MEKTARPERGAVFSEVFQAPARAPGGSEDEADDGQNDNNEADEVDNGIHDSLLKFGRAGSSPRLLLHVFCGYNGAGAKRFRRAVRLGHDFD</sequence>
<dbReference type="AlphaFoldDB" id="A0A418SJ57"/>
<evidence type="ECO:0000256" key="1">
    <source>
        <dbReference type="SAM" id="MobiDB-lite"/>
    </source>
</evidence>
<reference evidence="2 3" key="1">
    <citation type="submission" date="2020-08" db="EMBL/GenBank/DDBJ databases">
        <title>Genome sequence of Rhodobacteraceae bacterium Lw-13e.</title>
        <authorList>
            <person name="Poehlein A."/>
            <person name="Wolter L."/>
            <person name="Daniel R."/>
            <person name="Brinkhoff T."/>
        </authorList>
    </citation>
    <scope>NUCLEOTIDE SEQUENCE [LARGE SCALE GENOMIC DNA]</scope>
    <source>
        <strain evidence="2 3">Lw-13e</strain>
    </source>
</reference>
<evidence type="ECO:0000313" key="3">
    <source>
        <dbReference type="Proteomes" id="UP000283786"/>
    </source>
</evidence>
<name>A0A418SJ57_9RHOB</name>
<feature type="region of interest" description="Disordered" evidence="1">
    <location>
        <begin position="1"/>
        <end position="45"/>
    </location>
</feature>
<keyword evidence="3" id="KW-1185">Reference proteome</keyword>
<evidence type="ECO:0000313" key="2">
    <source>
        <dbReference type="EMBL" id="QPM90137.1"/>
    </source>
</evidence>
<protein>
    <submittedName>
        <fullName evidence="2">Uncharacterized protein</fullName>
    </submittedName>
</protein>
<organism evidence="2 3">
    <name type="scientific">Pseudooceanicola algae</name>
    <dbReference type="NCBI Taxonomy" id="1537215"/>
    <lineage>
        <taxon>Bacteria</taxon>
        <taxon>Pseudomonadati</taxon>
        <taxon>Pseudomonadota</taxon>
        <taxon>Alphaproteobacteria</taxon>
        <taxon>Rhodobacterales</taxon>
        <taxon>Paracoccaceae</taxon>
        <taxon>Pseudooceanicola</taxon>
    </lineage>
</organism>
<accession>A0A418SJ57</accession>
<gene>
    <name evidence="2" type="ORF">PSAL_013720</name>
</gene>
<proteinExistence type="predicted"/>
<dbReference type="KEGG" id="palw:PSAL_013720"/>
<feature type="compositionally biased region" description="Acidic residues" evidence="1">
    <location>
        <begin position="27"/>
        <end position="45"/>
    </location>
</feature>
<dbReference type="EMBL" id="CP060436">
    <property type="protein sequence ID" value="QPM90137.1"/>
    <property type="molecule type" value="Genomic_DNA"/>
</dbReference>
<dbReference type="Proteomes" id="UP000283786">
    <property type="component" value="Chromosome"/>
</dbReference>